<dbReference type="OrthoDB" id="5290698at2"/>
<dbReference type="InterPro" id="IPR051010">
    <property type="entry name" value="BCAA_transport"/>
</dbReference>
<evidence type="ECO:0000256" key="3">
    <source>
        <dbReference type="SAM" id="SignalP"/>
    </source>
</evidence>
<dbReference type="CDD" id="cd06333">
    <property type="entry name" value="PBP1_ABC_RPA1789-like"/>
    <property type="match status" value="1"/>
</dbReference>
<accession>A0A0J6BYQ8</accession>
<dbReference type="PANTHER" id="PTHR30483">
    <property type="entry name" value="LEUCINE-SPECIFIC-BINDING PROTEIN"/>
    <property type="match status" value="1"/>
</dbReference>
<dbReference type="Gene3D" id="3.40.50.2300">
    <property type="match status" value="2"/>
</dbReference>
<dbReference type="Proteomes" id="UP000092950">
    <property type="component" value="Chromosome"/>
</dbReference>
<keyword evidence="8" id="KW-1185">Reference proteome</keyword>
<feature type="chain" id="PRO_5005268475" evidence="3">
    <location>
        <begin position="22"/>
        <end position="392"/>
    </location>
</feature>
<dbReference type="EMBL" id="CP016440">
    <property type="protein sequence ID" value="ANY16852.1"/>
    <property type="molecule type" value="Genomic_DNA"/>
</dbReference>
<evidence type="ECO:0000313" key="7">
    <source>
        <dbReference type="Proteomes" id="UP000053096"/>
    </source>
</evidence>
<reference evidence="5 8" key="2">
    <citation type="submission" date="2016-07" db="EMBL/GenBank/DDBJ databases">
        <title>Complete genome sequences of Bordetella pseudohinzii.</title>
        <authorList>
            <person name="Spilker T."/>
            <person name="Darrah R."/>
            <person name="LiPuma J.J."/>
        </authorList>
    </citation>
    <scope>NUCLEOTIDE SEQUENCE [LARGE SCALE GENOMIC DNA]</scope>
    <source>
        <strain evidence="5 8">HI4681</strain>
    </source>
</reference>
<dbReference type="RefSeq" id="WP_043211999.1">
    <property type="nucleotide sequence ID" value="NZ_CAJGUP010000180.1"/>
</dbReference>
<feature type="domain" description="Leucine-binding protein" evidence="4">
    <location>
        <begin position="28"/>
        <end position="385"/>
    </location>
</feature>
<protein>
    <submittedName>
        <fullName evidence="6">Leucine-, isoleucine-, valine-, threonine-, and alanine-binding protein</fullName>
    </submittedName>
</protein>
<gene>
    <name evidence="6" type="primary">braC_11</name>
    <name evidence="5" type="ORF">BBN53_13760</name>
    <name evidence="6" type="ORF">ERS370011_03593</name>
</gene>
<feature type="signal peptide" evidence="3">
    <location>
        <begin position="1"/>
        <end position="21"/>
    </location>
</feature>
<sequence length="392" mass="41916">MKTTKLIFGAAVLAWAAQAQAQNLPVFKIGVVTASTGAASTIAAPANAAIELYREQLAAQKDLPFKIEFIHYDDASDPTKSVNNVRKLIQEDGAAMIVCCTTTPSSIAVAKVAEDGKTTAISMSASAAVVEPAAEKRFMFKTPITERLMINHTLDYMAKQGIKTVSFLGLEDAYGEGGWVEMKALAEKKGIKIVSSERFARADTNFTPQALKTLQAKPDAVYIHAIPPSASLVHEALKRVGYRGPIYHGAGAPTAAFITIGKSAVEGAIVGATPITVYKELGADNPLSKSIGDFVKAYDGKYGAGKAEIFATQGYDAVGLAVDAIKRYVASGKKATNLAETRQGLRDELEKTREYAGSVGIFNFTPTDHVGLDERTLFLVQVKDGQFRMIKE</sequence>
<comment type="similarity">
    <text evidence="1">Belongs to the leucine-binding protein family.</text>
</comment>
<dbReference type="Pfam" id="PF13458">
    <property type="entry name" value="Peripla_BP_6"/>
    <property type="match status" value="1"/>
</dbReference>
<reference evidence="6 7" key="1">
    <citation type="submission" date="2015-09" db="EMBL/GenBank/DDBJ databases">
        <authorList>
            <person name="Jackson K.R."/>
            <person name="Lunt B.L."/>
            <person name="Fisher J.N.B."/>
            <person name="Gardner A.V."/>
            <person name="Bailey M.E."/>
            <person name="Deus L.M."/>
            <person name="Earl A.S."/>
            <person name="Gibby P.D."/>
            <person name="Hartmann K.A."/>
            <person name="Liu J.E."/>
            <person name="Manci A.M."/>
            <person name="Nielsen D.A."/>
            <person name="Solomon M.B."/>
            <person name="Breakwell D.P."/>
            <person name="Burnett S.H."/>
            <person name="Grose J.H."/>
        </authorList>
    </citation>
    <scope>NUCLEOTIDE SEQUENCE [LARGE SCALE GENOMIC DNA]</scope>
    <source>
        <strain evidence="6 7">2789STDY5608636</strain>
    </source>
</reference>
<evidence type="ECO:0000256" key="1">
    <source>
        <dbReference type="ARBA" id="ARBA00010062"/>
    </source>
</evidence>
<dbReference type="Proteomes" id="UP000053096">
    <property type="component" value="Unassembled WGS sequence"/>
</dbReference>
<dbReference type="InterPro" id="IPR028082">
    <property type="entry name" value="Peripla_BP_I"/>
</dbReference>
<dbReference type="SUPFAM" id="SSF53822">
    <property type="entry name" value="Periplasmic binding protein-like I"/>
    <property type="match status" value="1"/>
</dbReference>
<evidence type="ECO:0000313" key="5">
    <source>
        <dbReference type="EMBL" id="ANY16852.1"/>
    </source>
</evidence>
<evidence type="ECO:0000313" key="8">
    <source>
        <dbReference type="Proteomes" id="UP000092950"/>
    </source>
</evidence>
<keyword evidence="2 3" id="KW-0732">Signal</keyword>
<evidence type="ECO:0000256" key="2">
    <source>
        <dbReference type="ARBA" id="ARBA00022729"/>
    </source>
</evidence>
<dbReference type="InterPro" id="IPR028081">
    <property type="entry name" value="Leu-bd"/>
</dbReference>
<dbReference type="PANTHER" id="PTHR30483:SF38">
    <property type="entry name" value="BLR7848 PROTEIN"/>
    <property type="match status" value="1"/>
</dbReference>
<name>A0A0J6BYQ8_9BORD</name>
<accession>A0A0M7HCJ0</accession>
<dbReference type="KEGG" id="bpdz:BBN53_13760"/>
<organism evidence="6 7">
    <name type="scientific">Bordetella pseudohinzii</name>
    <dbReference type="NCBI Taxonomy" id="1331258"/>
    <lineage>
        <taxon>Bacteria</taxon>
        <taxon>Pseudomonadati</taxon>
        <taxon>Pseudomonadota</taxon>
        <taxon>Betaproteobacteria</taxon>
        <taxon>Burkholderiales</taxon>
        <taxon>Alcaligenaceae</taxon>
        <taxon>Bordetella</taxon>
    </lineage>
</organism>
<evidence type="ECO:0000259" key="4">
    <source>
        <dbReference type="Pfam" id="PF13458"/>
    </source>
</evidence>
<evidence type="ECO:0000313" key="6">
    <source>
        <dbReference type="EMBL" id="CUJ06824.1"/>
    </source>
</evidence>
<dbReference type="EMBL" id="CYTV01000012">
    <property type="protein sequence ID" value="CUJ06824.1"/>
    <property type="molecule type" value="Genomic_DNA"/>
</dbReference>
<proteinExistence type="inferred from homology"/>
<dbReference type="AlphaFoldDB" id="A0A0J6BYQ8"/>